<sequence>MASCQKNSDNELEDNFTRFAKTLLKSFILVTGMLFLIVLKKQTLTENFTPFNIALFIVLSTVILSIIGLVDTYVFNNIAIGMGLAIGMDVMKF</sequence>
<feature type="transmembrane region" description="Helical" evidence="1">
    <location>
        <begin position="22"/>
        <end position="39"/>
    </location>
</feature>
<evidence type="ECO:0000256" key="1">
    <source>
        <dbReference type="SAM" id="Phobius"/>
    </source>
</evidence>
<dbReference type="EMBL" id="MN738865">
    <property type="protein sequence ID" value="QHT28901.1"/>
    <property type="molecule type" value="Genomic_DNA"/>
</dbReference>
<accession>A0A6C0EJQ7</accession>
<reference evidence="2" key="1">
    <citation type="journal article" date="2020" name="Nature">
        <title>Giant virus diversity and host interactions through global metagenomics.</title>
        <authorList>
            <person name="Schulz F."/>
            <person name="Roux S."/>
            <person name="Paez-Espino D."/>
            <person name="Jungbluth S."/>
            <person name="Walsh D.A."/>
            <person name="Denef V.J."/>
            <person name="McMahon K.D."/>
            <person name="Konstantinidis K.T."/>
            <person name="Eloe-Fadrosh E.A."/>
            <person name="Kyrpides N.C."/>
            <person name="Woyke T."/>
        </authorList>
    </citation>
    <scope>NUCLEOTIDE SEQUENCE</scope>
    <source>
        <strain evidence="2">GVMAG-M-3300001351-8</strain>
    </source>
</reference>
<evidence type="ECO:0000313" key="2">
    <source>
        <dbReference type="EMBL" id="QHT28901.1"/>
    </source>
</evidence>
<keyword evidence="1" id="KW-1133">Transmembrane helix</keyword>
<proteinExistence type="predicted"/>
<feature type="transmembrane region" description="Helical" evidence="1">
    <location>
        <begin position="51"/>
        <end position="67"/>
    </location>
</feature>
<protein>
    <submittedName>
        <fullName evidence="2">Uncharacterized protein</fullName>
    </submittedName>
</protein>
<keyword evidence="1" id="KW-0472">Membrane</keyword>
<name>A0A6C0EJQ7_9ZZZZ</name>
<organism evidence="2">
    <name type="scientific">viral metagenome</name>
    <dbReference type="NCBI Taxonomy" id="1070528"/>
    <lineage>
        <taxon>unclassified sequences</taxon>
        <taxon>metagenomes</taxon>
        <taxon>organismal metagenomes</taxon>
    </lineage>
</organism>
<dbReference type="AlphaFoldDB" id="A0A6C0EJQ7"/>
<keyword evidence="1" id="KW-0812">Transmembrane</keyword>